<organism evidence="2 3">
    <name type="scientific">Kuraishia capsulata CBS 1993</name>
    <dbReference type="NCBI Taxonomy" id="1382522"/>
    <lineage>
        <taxon>Eukaryota</taxon>
        <taxon>Fungi</taxon>
        <taxon>Dikarya</taxon>
        <taxon>Ascomycota</taxon>
        <taxon>Saccharomycotina</taxon>
        <taxon>Pichiomycetes</taxon>
        <taxon>Pichiales</taxon>
        <taxon>Pichiaceae</taxon>
        <taxon>Kuraishia</taxon>
    </lineage>
</organism>
<reference evidence="2" key="1">
    <citation type="submission" date="2013-12" db="EMBL/GenBank/DDBJ databases">
        <authorList>
            <person name="Genoscope - CEA"/>
        </authorList>
    </citation>
    <scope>NUCLEOTIDE SEQUENCE</scope>
    <source>
        <strain evidence="2">CBS 1993</strain>
    </source>
</reference>
<dbReference type="EMBL" id="HG793128">
    <property type="protein sequence ID" value="CDK27483.1"/>
    <property type="molecule type" value="Genomic_DNA"/>
</dbReference>
<dbReference type="InterPro" id="IPR011990">
    <property type="entry name" value="TPR-like_helical_dom_sf"/>
</dbReference>
<dbReference type="Gene3D" id="1.25.40.10">
    <property type="entry name" value="Tetratricopeptide repeat domain"/>
    <property type="match status" value="1"/>
</dbReference>
<dbReference type="SUPFAM" id="SSF48452">
    <property type="entry name" value="TPR-like"/>
    <property type="match status" value="1"/>
</dbReference>
<protein>
    <submittedName>
        <fullName evidence="2">Uncharacterized protein</fullName>
    </submittedName>
</protein>
<keyword evidence="3" id="KW-1185">Reference proteome</keyword>
<evidence type="ECO:0000313" key="2">
    <source>
        <dbReference type="EMBL" id="CDK27483.1"/>
    </source>
</evidence>
<accession>W6MMP6</accession>
<evidence type="ECO:0000256" key="1">
    <source>
        <dbReference type="ARBA" id="ARBA00006298"/>
    </source>
</evidence>
<name>W6MMP6_9ASCO</name>
<dbReference type="AlphaFoldDB" id="W6MMP6"/>
<dbReference type="Proteomes" id="UP000019384">
    <property type="component" value="Unassembled WGS sequence"/>
</dbReference>
<proteinExistence type="inferred from homology"/>
<dbReference type="STRING" id="1382522.W6MMP6"/>
<dbReference type="InterPro" id="IPR019183">
    <property type="entry name" value="NAA25_NatB_aux_su"/>
</dbReference>
<dbReference type="PANTHER" id="PTHR22767">
    <property type="entry name" value="N-TERMINAL ACETYLTRANSFERASE-RELATED"/>
    <property type="match status" value="1"/>
</dbReference>
<sequence length="833" mass="94297">MSESTLAAINHALELGAYKNAAQLVGKLIKTNPQSPYPRVLAAHISFLSGKKDEALNLAKNAASLKPTDQDSLQLLSDVFLALGMPKEVSEIYEAACLKSPTIAQAYIWFERCCYTGDYLGLQKSSFLLPKPSAVNLRLFKFWSAECMVLALETKRLLPNHRKLFPLLGLKIVDAQRPFVNAQETYIYVKLLMAAGRLYDAVAEIKAFSVQDDDLELRCILLDALSKGELWDQLYDECKQLVTEKVVDDWDVWSGLIKAASKLGRLDDVQNMVDVAKSSRNRDLAYLAIDRANDVVEYGHFSAYLLKYGHKTCCFPDLKIFLTEDSHVDTGKFLAELESVSQEKLIPDVLRKQRKATEDEAIFLVNTIKFELLLDPSLLSSAGFVKKCQRMYNLTKHLLSSKEKTDYFIGEEFLLVAVQAILTQSAKDELKLKDVLSCILILENAVQTDIHEFHLRLWLVQLYLLINCFGAAKVHYDSLSIKMTQHDTLSQAILSRVETLTAKEYALKMLESAEDVYSYGAEEVPYCLKQAFQKGAYNKVKGFVDLNNRLNHSLTRHLNSISMLKLRRLNGDKQSLQFNLEGLQKEYMATLVAEDFNSNDLDLDIRVSDNRDVSTMWKFGTEEIDKSLESAISIGPRTDVHYLKVNAAKELLLTSNTDTESYISFLETALDQTLFQSKLTNVELWVLQLELEIAKLVQKDSVHSSEIMEVFSRRPVAPVSPLSWKANHYHLVLAHSIKSITIYMSTHNTGRSKKVFHKIRTELAKIQEETREKAVELSSKNNVIIPQFQKEMLEWVSNDSLGKEFGISKAFVKRVFGQIQASSDESLSVLISL</sequence>
<gene>
    <name evidence="2" type="ORF">KUCA_T00003461001</name>
</gene>
<reference evidence="2" key="2">
    <citation type="submission" date="2014-02" db="EMBL/GenBank/DDBJ databases">
        <title>Complete DNA sequence of /Kuraishia capsulata/ illustrates novel genomic features among budding yeasts (/Saccharomycotina/).</title>
        <authorList>
            <person name="Morales L."/>
            <person name="Noel B."/>
            <person name="Porcel B."/>
            <person name="Marcet-Houben M."/>
            <person name="Hullo M-F."/>
            <person name="Sacerdot C."/>
            <person name="Tekaia F."/>
            <person name="Leh-Louis V."/>
            <person name="Despons L."/>
            <person name="Khanna V."/>
            <person name="Aury J-M."/>
            <person name="Barbe V."/>
            <person name="Couloux A."/>
            <person name="Labadie K."/>
            <person name="Pelletier E."/>
            <person name="Souciet J-L."/>
            <person name="Boekhout T."/>
            <person name="Gabaldon T."/>
            <person name="Wincker P."/>
            <person name="Dujon B."/>
        </authorList>
    </citation>
    <scope>NUCLEOTIDE SEQUENCE</scope>
    <source>
        <strain evidence="2">CBS 1993</strain>
    </source>
</reference>
<evidence type="ECO:0000313" key="3">
    <source>
        <dbReference type="Proteomes" id="UP000019384"/>
    </source>
</evidence>
<dbReference type="RefSeq" id="XP_022459477.1">
    <property type="nucleotide sequence ID" value="XM_022601878.1"/>
</dbReference>
<dbReference type="Pfam" id="PF09797">
    <property type="entry name" value="NatB_MDM20"/>
    <property type="match status" value="1"/>
</dbReference>
<dbReference type="HOGENOM" id="CLU_019572_0_0_1"/>
<dbReference type="GeneID" id="34520865"/>
<dbReference type="GO" id="GO:0031416">
    <property type="term" value="C:NatB complex"/>
    <property type="evidence" value="ECO:0007669"/>
    <property type="project" value="TreeGrafter"/>
</dbReference>
<comment type="similarity">
    <text evidence="1">Belongs to the MDM20/NAA25 family.</text>
</comment>
<dbReference type="OrthoDB" id="1874341at2759"/>
<dbReference type="PANTHER" id="PTHR22767:SF3">
    <property type="entry name" value="N-ALPHA-ACETYLTRANSFERASE 25, NATB AUXILIARY SUBUNIT"/>
    <property type="match status" value="1"/>
</dbReference>